<feature type="domain" description="Bacterial Pleckstrin homology" evidence="2">
    <location>
        <begin position="73"/>
        <end position="170"/>
    </location>
</feature>
<dbReference type="InterPro" id="IPR027783">
    <property type="entry name" value="Bacterial_PH-related"/>
</dbReference>
<feature type="transmembrane region" description="Helical" evidence="1">
    <location>
        <begin position="49"/>
        <end position="68"/>
    </location>
</feature>
<proteinExistence type="predicted"/>
<evidence type="ECO:0000313" key="3">
    <source>
        <dbReference type="EMBL" id="PNY80357.1"/>
    </source>
</evidence>
<feature type="transmembrane region" description="Helical" evidence="1">
    <location>
        <begin position="21"/>
        <end position="37"/>
    </location>
</feature>
<evidence type="ECO:0000313" key="4">
    <source>
        <dbReference type="Proteomes" id="UP000236379"/>
    </source>
</evidence>
<keyword evidence="4" id="KW-1185">Reference proteome</keyword>
<dbReference type="OrthoDB" id="68595at2"/>
<dbReference type="RefSeq" id="WP_103309893.1">
    <property type="nucleotide sequence ID" value="NZ_PPPD01000001.1"/>
</dbReference>
<keyword evidence="1" id="KW-0472">Membrane</keyword>
<gene>
    <name evidence="3" type="ORF">CVO96_02340</name>
</gene>
<keyword evidence="1" id="KW-1133">Transmembrane helix</keyword>
<dbReference type="Proteomes" id="UP000236379">
    <property type="component" value="Unassembled WGS sequence"/>
</dbReference>
<dbReference type="AlphaFoldDB" id="A0A2K3UUZ6"/>
<evidence type="ECO:0000256" key="1">
    <source>
        <dbReference type="SAM" id="Phobius"/>
    </source>
</evidence>
<dbReference type="EMBL" id="PPPD01000001">
    <property type="protein sequence ID" value="PNY80357.1"/>
    <property type="molecule type" value="Genomic_DNA"/>
</dbReference>
<accession>A0A2K3UUZ6</accession>
<comment type="caution">
    <text evidence="3">The sequence shown here is derived from an EMBL/GenBank/DDBJ whole genome shotgun (WGS) entry which is preliminary data.</text>
</comment>
<keyword evidence="1" id="KW-0812">Transmembrane</keyword>
<name>A0A2K3UUZ6_9DEIO</name>
<reference evidence="3 4" key="1">
    <citation type="submission" date="2018-01" db="EMBL/GenBank/DDBJ databases">
        <title>Deinococcus koreensis sp. nov., a radiation-resistant bacterium isolated from river water.</title>
        <authorList>
            <person name="Choi A."/>
        </authorList>
    </citation>
    <scope>NUCLEOTIDE SEQUENCE [LARGE SCALE GENOMIC DNA]</scope>
    <source>
        <strain evidence="3 4">SJW1-2</strain>
    </source>
</reference>
<sequence length="176" mass="18497">MRAPGLLDIPVAPAAGSPAQRLLLLGVPALILLGAFLPGPDGAPAPRSLLMLLMSTLAVLLGLLFWLAPRRLGYALTSTDLLIRRLSGTTRLAIPEITARRSAGRLGWRTFGTGLPGYLTGFFTFGPDARSAVMAAASRPDRGVIVEHAGRAYFLTPADPDAFLSELARRGATVAP</sequence>
<organism evidence="3 4">
    <name type="scientific">Deinococcus koreensis</name>
    <dbReference type="NCBI Taxonomy" id="2054903"/>
    <lineage>
        <taxon>Bacteria</taxon>
        <taxon>Thermotogati</taxon>
        <taxon>Deinococcota</taxon>
        <taxon>Deinococci</taxon>
        <taxon>Deinococcales</taxon>
        <taxon>Deinococcaceae</taxon>
        <taxon>Deinococcus</taxon>
    </lineage>
</organism>
<protein>
    <recommendedName>
        <fullName evidence="2">Bacterial Pleckstrin homology domain-containing protein</fullName>
    </recommendedName>
</protein>
<dbReference type="Pfam" id="PF10882">
    <property type="entry name" value="bPH_5"/>
    <property type="match status" value="1"/>
</dbReference>
<evidence type="ECO:0000259" key="2">
    <source>
        <dbReference type="Pfam" id="PF10882"/>
    </source>
</evidence>